<dbReference type="Proteomes" id="UP001499863">
    <property type="component" value="Unassembled WGS sequence"/>
</dbReference>
<feature type="transmembrane region" description="Helical" evidence="2">
    <location>
        <begin position="391"/>
        <end position="413"/>
    </location>
</feature>
<keyword evidence="2" id="KW-0472">Membrane</keyword>
<sequence length="1082" mass="111412">MVTADGARGTARVPAWGGLLLGLGVPVPAVLGWLLFVRRTPAGQGTLDVRLQLAGSRAAAEGVLAGRAPDFRASLDADLWLIGGLGVTLAAAGMLGGHVFTRAHWRLTALVAGLAGLLAGGCDLAEDVLLAIGLGHAGPGPTGGDAPFAAAAAFATVKWLLLPPAGAVAVVVCAATVHRAVRALLPRPLEEAGGDTGAGPALIPPWPVVTARGGRWPPGPRVHGPLARHARWRNAARVPPGREHARLGFCVSGGGIRSACVTLGALQALRPWLKQARYLVAVSGGGYTVGAMQLALSDSAPGGPVRARSGLSADTVLEPGSPEEDHLRRHSKYLADGAGEWLVALGTLLRGLVAALSLLLATVLVLGLGLSRCYHLVPLADLDGPPSVRSPALFALAGLLATATTGWLLWLLTFSWLGWNTLLPRVLRRFSHGALALAALTAVGVLAVPGLAWGAVALQSALAVGARQTGAGISLTVLLSYLALLLGILWHGRRAIEQGAAVLGGVLRGVRRAGLRRPGGLTGRITEYLVLWSALTALTAGTLLTFGWAVATGHAWPGVLQVLLPLVLLTVGLNLDQTWMGLHPFYRRRLASAFAVRRVVEGPAEGAVEGRDGGEGSDGEGSDGGDRDGDAAGEVLARPYHFFGEQTRLSHYGARRPDFPQVIFAAAANLSGSARTPPGRRAVSFTFSHDYVGGPDVGYARTDLLERRTRRHIARDLTVQSAMAVSGAAFSSAMGRRSRAYQGLFAVTNARLGTWLPNPAALAPLWAADRDWRYAPQPAVRRLSYQLREACGRYPMDARFLLTTDGGHYENLGLVELLRHGVRTAVCVDASGDSAFAGALAAAITLAREELGIAITLREPELLVPGSAGGGGAPGAARDQSPLRGLAARLAERLSARAVVVGDIVYPWPLELGDDDGPPGSARHGTLIVAQAVLTPGMPYELHAYAAADPAFPNDGAGDQWFDHRQFDAYQTLGRYLGEQAAPAVAAALAASEAPAPAPAAADPASTVEPVDTPSPASPVAAAAEPAAATAGPAAAGPAAGGPTAPRDGKANGRPGTVPGPGRAPEAEHGATAPDQGRNGRL</sequence>
<comment type="caution">
    <text evidence="3">The sequence shown here is derived from an EMBL/GenBank/DDBJ whole genome shotgun (WGS) entry which is preliminary data.</text>
</comment>
<proteinExistence type="predicted"/>
<feature type="transmembrane region" description="Helical" evidence="2">
    <location>
        <begin position="107"/>
        <end position="132"/>
    </location>
</feature>
<dbReference type="SUPFAM" id="SSF52151">
    <property type="entry name" value="FabD/lysophospholipase-like"/>
    <property type="match status" value="1"/>
</dbReference>
<keyword evidence="4" id="KW-1185">Reference proteome</keyword>
<feature type="transmembrane region" description="Helical" evidence="2">
    <location>
        <begin position="79"/>
        <end position="100"/>
    </location>
</feature>
<feature type="transmembrane region" description="Helical" evidence="2">
    <location>
        <begin position="470"/>
        <end position="490"/>
    </location>
</feature>
<organism evidence="3 4">
    <name type="scientific">Kitasatospora putterlickiae</name>
    <dbReference type="NCBI Taxonomy" id="221725"/>
    <lineage>
        <taxon>Bacteria</taxon>
        <taxon>Bacillati</taxon>
        <taxon>Actinomycetota</taxon>
        <taxon>Actinomycetes</taxon>
        <taxon>Kitasatosporales</taxon>
        <taxon>Streptomycetaceae</taxon>
        <taxon>Kitasatospora</taxon>
    </lineage>
</organism>
<feature type="transmembrane region" description="Helical" evidence="2">
    <location>
        <begin position="434"/>
        <end position="458"/>
    </location>
</feature>
<evidence type="ECO:0000313" key="3">
    <source>
        <dbReference type="EMBL" id="GAA1389163.1"/>
    </source>
</evidence>
<evidence type="ECO:0008006" key="5">
    <source>
        <dbReference type="Google" id="ProtNLM"/>
    </source>
</evidence>
<dbReference type="InterPro" id="IPR016035">
    <property type="entry name" value="Acyl_Trfase/lysoPLipase"/>
</dbReference>
<protein>
    <recommendedName>
        <fullName evidence="5">PNPLA domain-containing protein</fullName>
    </recommendedName>
</protein>
<feature type="region of interest" description="Disordered" evidence="1">
    <location>
        <begin position="997"/>
        <end position="1082"/>
    </location>
</feature>
<gene>
    <name evidence="3" type="ORF">GCM10009639_16560</name>
</gene>
<feature type="transmembrane region" description="Helical" evidence="2">
    <location>
        <begin position="525"/>
        <end position="549"/>
    </location>
</feature>
<evidence type="ECO:0000256" key="1">
    <source>
        <dbReference type="SAM" id="MobiDB-lite"/>
    </source>
</evidence>
<reference evidence="3 4" key="1">
    <citation type="journal article" date="2019" name="Int. J. Syst. Evol. Microbiol.">
        <title>The Global Catalogue of Microorganisms (GCM) 10K type strain sequencing project: providing services to taxonomists for standard genome sequencing and annotation.</title>
        <authorList>
            <consortium name="The Broad Institute Genomics Platform"/>
            <consortium name="The Broad Institute Genome Sequencing Center for Infectious Disease"/>
            <person name="Wu L."/>
            <person name="Ma J."/>
        </authorList>
    </citation>
    <scope>NUCLEOTIDE SEQUENCE [LARGE SCALE GENOMIC DNA]</scope>
    <source>
        <strain evidence="3 4">JCM 12393</strain>
    </source>
</reference>
<feature type="transmembrane region" description="Helical" evidence="2">
    <location>
        <begin position="15"/>
        <end position="36"/>
    </location>
</feature>
<evidence type="ECO:0000313" key="4">
    <source>
        <dbReference type="Proteomes" id="UP001499863"/>
    </source>
</evidence>
<keyword evidence="2" id="KW-0812">Transmembrane</keyword>
<dbReference type="Gene3D" id="3.40.1090.10">
    <property type="entry name" value="Cytosolic phospholipase A2 catalytic domain"/>
    <property type="match status" value="1"/>
</dbReference>
<feature type="compositionally biased region" description="Low complexity" evidence="1">
    <location>
        <begin position="1014"/>
        <end position="1046"/>
    </location>
</feature>
<feature type="transmembrane region" description="Helical" evidence="2">
    <location>
        <begin position="352"/>
        <end position="371"/>
    </location>
</feature>
<dbReference type="EMBL" id="BAAAKJ010000078">
    <property type="protein sequence ID" value="GAA1389163.1"/>
    <property type="molecule type" value="Genomic_DNA"/>
</dbReference>
<feature type="region of interest" description="Disordered" evidence="1">
    <location>
        <begin position="605"/>
        <end position="630"/>
    </location>
</feature>
<accession>A0ABN1XSZ2</accession>
<name>A0ABN1XSZ2_9ACTN</name>
<feature type="transmembrane region" description="Helical" evidence="2">
    <location>
        <begin position="152"/>
        <end position="177"/>
    </location>
</feature>
<dbReference type="RefSeq" id="WP_344330500.1">
    <property type="nucleotide sequence ID" value="NZ_BAAAKJ010000078.1"/>
</dbReference>
<keyword evidence="2" id="KW-1133">Transmembrane helix</keyword>
<evidence type="ECO:0000256" key="2">
    <source>
        <dbReference type="SAM" id="Phobius"/>
    </source>
</evidence>